<evidence type="ECO:0000313" key="2">
    <source>
        <dbReference type="WBParaSite" id="RSKR_0000512800.1"/>
    </source>
</evidence>
<evidence type="ECO:0000313" key="1">
    <source>
        <dbReference type="Proteomes" id="UP000095286"/>
    </source>
</evidence>
<dbReference type="WBParaSite" id="RSKR_0000512800.1">
    <property type="protein sequence ID" value="RSKR_0000512800.1"/>
    <property type="gene ID" value="RSKR_0000512800"/>
</dbReference>
<reference evidence="2" key="1">
    <citation type="submission" date="2016-11" db="UniProtKB">
        <authorList>
            <consortium name="WormBaseParasite"/>
        </authorList>
    </citation>
    <scope>IDENTIFICATION</scope>
    <source>
        <strain evidence="2">KR3021</strain>
    </source>
</reference>
<protein>
    <submittedName>
        <fullName evidence="2">Corrinoid adenosyltransferase</fullName>
    </submittedName>
</protein>
<dbReference type="Proteomes" id="UP000095286">
    <property type="component" value="Unplaced"/>
</dbReference>
<proteinExistence type="predicted"/>
<accession>A0AC35TWQ8</accession>
<name>A0AC35TWQ8_9BILA</name>
<organism evidence="1 2">
    <name type="scientific">Rhabditophanes sp. KR3021</name>
    <dbReference type="NCBI Taxonomy" id="114890"/>
    <lineage>
        <taxon>Eukaryota</taxon>
        <taxon>Metazoa</taxon>
        <taxon>Ecdysozoa</taxon>
        <taxon>Nematoda</taxon>
        <taxon>Chromadorea</taxon>
        <taxon>Rhabditida</taxon>
        <taxon>Tylenchina</taxon>
        <taxon>Panagrolaimomorpha</taxon>
        <taxon>Strongyloidoidea</taxon>
        <taxon>Alloionematidae</taxon>
        <taxon>Rhabditophanes</taxon>
    </lineage>
</organism>
<sequence length="218" mass="24551">MSDTPVNINKFKQNRGTGDSGKTSLYTNERRYKNDPTFEAIGAVDSLSSYLGIARELAELDDKLSDLVDIISKSQCCLQDLASHIATPQGTGTQKKQNLTQFEEWYPQFIDANIDKYAEGLPPLKLFILPAGGVVGAHLQYARTLARQTERLMVPLHLEGSINEHSLKFINRMSDLLFVLGRYAAMRTGSIEKTYIKPRKDADDKLKWMVTDFKNMSN</sequence>